<dbReference type="InterPro" id="IPR048634">
    <property type="entry name" value="SecD_SecF_C"/>
</dbReference>
<evidence type="ECO:0000256" key="6">
    <source>
        <dbReference type="ARBA" id="ARBA00022927"/>
    </source>
</evidence>
<dbReference type="PANTHER" id="PTHR30081">
    <property type="entry name" value="PROTEIN-EXPORT MEMBRANE PROTEIN SEC"/>
    <property type="match status" value="1"/>
</dbReference>
<dbReference type="Pfam" id="PF21760">
    <property type="entry name" value="SecD_1st"/>
    <property type="match status" value="1"/>
</dbReference>
<feature type="domain" description="SecDF P1 head subdomain" evidence="13">
    <location>
        <begin position="320"/>
        <end position="423"/>
    </location>
</feature>
<dbReference type="HAMAP" id="MF_01463_B">
    <property type="entry name" value="SecD_B"/>
    <property type="match status" value="1"/>
</dbReference>
<dbReference type="Pfam" id="PF02355">
    <property type="entry name" value="SecD_SecF_C"/>
    <property type="match status" value="1"/>
</dbReference>
<keyword evidence="2" id="KW-0813">Transport</keyword>
<dbReference type="InterPro" id="IPR003849">
    <property type="entry name" value="Preprotein_translocase_YajC"/>
</dbReference>
<evidence type="ECO:0000256" key="3">
    <source>
        <dbReference type="ARBA" id="ARBA00022475"/>
    </source>
</evidence>
<organism evidence="14 15">
    <name type="scientific">Pseudolycoriella hygida</name>
    <dbReference type="NCBI Taxonomy" id="35572"/>
    <lineage>
        <taxon>Eukaryota</taxon>
        <taxon>Metazoa</taxon>
        <taxon>Ecdysozoa</taxon>
        <taxon>Arthropoda</taxon>
        <taxon>Hexapoda</taxon>
        <taxon>Insecta</taxon>
        <taxon>Pterygota</taxon>
        <taxon>Neoptera</taxon>
        <taxon>Endopterygota</taxon>
        <taxon>Diptera</taxon>
        <taxon>Nematocera</taxon>
        <taxon>Sciaroidea</taxon>
        <taxon>Sciaridae</taxon>
        <taxon>Pseudolycoriella</taxon>
    </lineage>
</organism>
<reference evidence="14" key="1">
    <citation type="submission" date="2022-07" db="EMBL/GenBank/DDBJ databases">
        <authorList>
            <person name="Trinca V."/>
            <person name="Uliana J.V.C."/>
            <person name="Torres T.T."/>
            <person name="Ward R.J."/>
            <person name="Monesi N."/>
        </authorList>
    </citation>
    <scope>NUCLEOTIDE SEQUENCE</scope>
    <source>
        <strain evidence="14">HSMRA1968</strain>
        <tissue evidence="14">Whole embryos</tissue>
    </source>
</reference>
<sequence>MLLLENAYADNDTIALHKDTSPSESVEASSYSGLTSMVPMILIFVVFYFFLIRPQEKRRREKVDLISTIKKGEEVVTNSGLFGVVTKTNETSDTVELEIAENVHVKILKSSIADITSRNKKVEITKSKKLKDRLDLKGGAHLLLDVDFEAYLNEAMETLSDQLRKNLREEKIGYKNLTVRNQTVLFELRNMEKLKVLKKIIGKIDHEIIIEVNNENIKLTYNDSKLKELRKQVIAQSIEIIRMRIDSTGTKEPNLQRQGDNHILLQVAGEENPQQLKTLLGKTAKLTFHLVDDSVDIQNSPHAHLPLGSILVKGETEDKKEYYLAIKKKALLSGNQLTHAQATFHQNSQAVVAFSFNNIGSKLFAEITKNNLGKRLAIILDDKLLSAPVINEQILGGSGIISGNFTIESANELALLLRAGSLPTPLKIIEERTIGPNLGADSIEAGIKAGVIGFITVVIFMIWSYGILGIFANLALTLTLVYILALLSILQATLTLPGIAGIILTIGMAVDANVLIYERIREEITKGTSNLHAIKVGFSSAFATILDSNITTLIVAFLLYIFGSGAIKGFAVTLTIGIISSMFSALIITKLLIDIWVKYRQPKALGL</sequence>
<keyword evidence="7 10" id="KW-1133">Transmembrane helix</keyword>
<proteinExistence type="inferred from homology"/>
<dbReference type="AlphaFoldDB" id="A0A9Q0N847"/>
<feature type="transmembrane region" description="Helical" evidence="10">
    <location>
        <begin position="31"/>
        <end position="52"/>
    </location>
</feature>
<evidence type="ECO:0000256" key="4">
    <source>
        <dbReference type="ARBA" id="ARBA00022519"/>
    </source>
</evidence>
<feature type="transmembrane region" description="Helical" evidence="10">
    <location>
        <begin position="451"/>
        <end position="484"/>
    </location>
</feature>
<name>A0A9Q0N847_9DIPT</name>
<dbReference type="GO" id="GO:0006886">
    <property type="term" value="P:intracellular protein transport"/>
    <property type="evidence" value="ECO:0007669"/>
    <property type="project" value="InterPro"/>
</dbReference>
<evidence type="ECO:0000259" key="13">
    <source>
        <dbReference type="Pfam" id="PF22599"/>
    </source>
</evidence>
<feature type="transmembrane region" description="Helical" evidence="10">
    <location>
        <begin position="569"/>
        <end position="593"/>
    </location>
</feature>
<dbReference type="SUPFAM" id="SSF82866">
    <property type="entry name" value="Multidrug efflux transporter AcrB transmembrane domain"/>
    <property type="match status" value="1"/>
</dbReference>
<dbReference type="FunFam" id="1.20.1640.10:FF:000004">
    <property type="entry name" value="Protein translocase subunit SecD"/>
    <property type="match status" value="1"/>
</dbReference>
<dbReference type="EMBL" id="WJQU01000001">
    <property type="protein sequence ID" value="KAJ6645042.1"/>
    <property type="molecule type" value="Genomic_DNA"/>
</dbReference>
<feature type="domain" description="Protein export membrane protein SecD/SecF C-terminal" evidence="11">
    <location>
        <begin position="427"/>
        <end position="594"/>
    </location>
</feature>
<dbReference type="Gene3D" id="3.30.70.3400">
    <property type="match status" value="2"/>
</dbReference>
<dbReference type="NCBIfam" id="TIGR00916">
    <property type="entry name" value="2A0604s01"/>
    <property type="match status" value="1"/>
</dbReference>
<dbReference type="Pfam" id="PF02699">
    <property type="entry name" value="YajC"/>
    <property type="match status" value="1"/>
</dbReference>
<evidence type="ECO:0000256" key="1">
    <source>
        <dbReference type="ARBA" id="ARBA00004651"/>
    </source>
</evidence>
<keyword evidence="3" id="KW-1003">Cell membrane</keyword>
<keyword evidence="8" id="KW-0811">Translocation</keyword>
<keyword evidence="6" id="KW-0653">Protein transport</keyword>
<dbReference type="InterPro" id="IPR005791">
    <property type="entry name" value="SecD"/>
</dbReference>
<dbReference type="NCBIfam" id="TIGR01129">
    <property type="entry name" value="secD"/>
    <property type="match status" value="1"/>
</dbReference>
<dbReference type="NCBIfam" id="TIGR00739">
    <property type="entry name" value="yajC"/>
    <property type="match status" value="1"/>
</dbReference>
<evidence type="ECO:0000256" key="2">
    <source>
        <dbReference type="ARBA" id="ARBA00022448"/>
    </source>
</evidence>
<dbReference type="InterPro" id="IPR054384">
    <property type="entry name" value="SecDF_P1_head"/>
</dbReference>
<dbReference type="InterPro" id="IPR022813">
    <property type="entry name" value="SecD/SecF_arch_bac"/>
</dbReference>
<dbReference type="InterPro" id="IPR055344">
    <property type="entry name" value="SecD_SecF_C_bact"/>
</dbReference>
<dbReference type="Proteomes" id="UP001151699">
    <property type="component" value="Chromosome A"/>
</dbReference>
<evidence type="ECO:0000256" key="5">
    <source>
        <dbReference type="ARBA" id="ARBA00022692"/>
    </source>
</evidence>
<feature type="transmembrane region" description="Helical" evidence="10">
    <location>
        <begin position="496"/>
        <end position="517"/>
    </location>
</feature>
<evidence type="ECO:0000256" key="7">
    <source>
        <dbReference type="ARBA" id="ARBA00022989"/>
    </source>
</evidence>
<dbReference type="PRINTS" id="PR01853">
    <property type="entry name" value="YAJCTRNLCASE"/>
</dbReference>
<protein>
    <submittedName>
        <fullName evidence="14">Protein translocase subunit SecD</fullName>
    </submittedName>
</protein>
<comment type="caution">
    <text evidence="14">The sequence shown here is derived from an EMBL/GenBank/DDBJ whole genome shotgun (WGS) entry which is preliminary data.</text>
</comment>
<evidence type="ECO:0000256" key="9">
    <source>
        <dbReference type="ARBA" id="ARBA00023136"/>
    </source>
</evidence>
<evidence type="ECO:0000313" key="15">
    <source>
        <dbReference type="Proteomes" id="UP001151699"/>
    </source>
</evidence>
<dbReference type="GO" id="GO:0005886">
    <property type="term" value="C:plasma membrane"/>
    <property type="evidence" value="ECO:0007669"/>
    <property type="project" value="UniProtKB-SubCell"/>
</dbReference>
<evidence type="ECO:0000313" key="14">
    <source>
        <dbReference type="EMBL" id="KAJ6645042.1"/>
    </source>
</evidence>
<feature type="domain" description="Protein translocase subunit SecDF P1" evidence="12">
    <location>
        <begin position="234"/>
        <end position="293"/>
    </location>
</feature>
<dbReference type="OrthoDB" id="6415805at2759"/>
<evidence type="ECO:0000259" key="11">
    <source>
        <dbReference type="Pfam" id="PF02355"/>
    </source>
</evidence>
<evidence type="ECO:0000256" key="8">
    <source>
        <dbReference type="ARBA" id="ARBA00023010"/>
    </source>
</evidence>
<keyword evidence="4" id="KW-0997">Cell inner membrane</keyword>
<dbReference type="InterPro" id="IPR048631">
    <property type="entry name" value="SecD_1st"/>
</dbReference>
<dbReference type="Pfam" id="PF22599">
    <property type="entry name" value="SecDF_P1_head"/>
    <property type="match status" value="1"/>
</dbReference>
<dbReference type="Gene3D" id="3.30.1360.200">
    <property type="match status" value="1"/>
</dbReference>
<keyword evidence="5 10" id="KW-0812">Transmembrane</keyword>
<accession>A0A9Q0N847</accession>
<dbReference type="Gene3D" id="1.20.1640.10">
    <property type="entry name" value="Multidrug efflux transporter AcrB transmembrane domain"/>
    <property type="match status" value="1"/>
</dbReference>
<keyword evidence="15" id="KW-1185">Reference proteome</keyword>
<dbReference type="FunFam" id="3.30.1360.200:FF:000002">
    <property type="entry name" value="Preprotein translocase subunit SecD"/>
    <property type="match status" value="1"/>
</dbReference>
<dbReference type="SMART" id="SM01323">
    <property type="entry name" value="YajC"/>
    <property type="match status" value="1"/>
</dbReference>
<evidence type="ECO:0000259" key="12">
    <source>
        <dbReference type="Pfam" id="PF21760"/>
    </source>
</evidence>
<comment type="subcellular location">
    <subcellularLocation>
        <location evidence="1">Cell membrane</location>
        <topology evidence="1">Multi-pass membrane protein</topology>
    </subcellularLocation>
</comment>
<feature type="transmembrane region" description="Helical" evidence="10">
    <location>
        <begin position="538"/>
        <end position="563"/>
    </location>
</feature>
<evidence type="ECO:0000256" key="10">
    <source>
        <dbReference type="SAM" id="Phobius"/>
    </source>
</evidence>
<dbReference type="GO" id="GO:0015450">
    <property type="term" value="F:protein-transporting ATPase activity"/>
    <property type="evidence" value="ECO:0007669"/>
    <property type="project" value="InterPro"/>
</dbReference>
<gene>
    <name evidence="14" type="primary">secD</name>
    <name evidence="14" type="ORF">Bhyg_00243</name>
</gene>
<dbReference type="PANTHER" id="PTHR30081:SF1">
    <property type="entry name" value="PROTEIN TRANSLOCASE SUBUNIT SECD"/>
    <property type="match status" value="1"/>
</dbReference>
<keyword evidence="9 10" id="KW-0472">Membrane</keyword>